<evidence type="ECO:0000256" key="2">
    <source>
        <dbReference type="SAM" id="SignalP"/>
    </source>
</evidence>
<feature type="domain" description="LTD" evidence="3">
    <location>
        <begin position="437"/>
        <end position="574"/>
    </location>
</feature>
<gene>
    <name evidence="4" type="ORF">QHF89_08290</name>
</gene>
<dbReference type="InterPro" id="IPR032812">
    <property type="entry name" value="SbsA_Ig"/>
</dbReference>
<evidence type="ECO:0000259" key="3">
    <source>
        <dbReference type="PROSITE" id="PS51841"/>
    </source>
</evidence>
<keyword evidence="1 2" id="KW-0732">Signal</keyword>
<dbReference type="EMBL" id="JARZHI010000005">
    <property type="protein sequence ID" value="MDI1429490.1"/>
    <property type="molecule type" value="Genomic_DNA"/>
</dbReference>
<comment type="caution">
    <text evidence="4">The sequence shown here is derived from an EMBL/GenBank/DDBJ whole genome shotgun (WGS) entry which is preliminary data.</text>
</comment>
<dbReference type="InterPro" id="IPR036415">
    <property type="entry name" value="Lamin_tail_dom_sf"/>
</dbReference>
<dbReference type="Gene3D" id="2.60.40.3710">
    <property type="match status" value="1"/>
</dbReference>
<protein>
    <submittedName>
        <fullName evidence="4">Lamin tail domain-containing protein</fullName>
    </submittedName>
</protein>
<keyword evidence="5" id="KW-1185">Reference proteome</keyword>
<evidence type="ECO:0000313" key="4">
    <source>
        <dbReference type="EMBL" id="MDI1429490.1"/>
    </source>
</evidence>
<dbReference type="PROSITE" id="PS51841">
    <property type="entry name" value="LTD"/>
    <property type="match status" value="1"/>
</dbReference>
<dbReference type="InterPro" id="IPR001322">
    <property type="entry name" value="Lamin_tail_dom"/>
</dbReference>
<dbReference type="Proteomes" id="UP001160301">
    <property type="component" value="Unassembled WGS sequence"/>
</dbReference>
<evidence type="ECO:0000313" key="5">
    <source>
        <dbReference type="Proteomes" id="UP001160301"/>
    </source>
</evidence>
<dbReference type="Pfam" id="PF13205">
    <property type="entry name" value="Big_5"/>
    <property type="match status" value="1"/>
</dbReference>
<accession>A0ABT6NME3</accession>
<sequence>MKKRIVRAMVLGALAAFGSACAEGSPPDGDGGAGQGGQGGSASCRKADDCSPPANPCEAAICEDGACAAAPVPAGTPTPEQKPGDCVVQQCDGAGEVIPVAENSDVPVDGNPCTSDVCTSGIGSNPPVATGTACGDAGSICDGNGACVECLTAADCPGSDTTCQSRTCVMGGCGVDNAAAGTPLPSQMPGDCTKTVCDGSGGTSPEVDDSDVPVDGNACTADVCAAGSPSNPPLALDAACNQSGGKVCNGAGLCVQCNAGAQCPSGVCAAGVCKAASCADGVENGSETDVDCGGAGCPPCGVGESCLVPADCHGGLCTAGLCQPPAVVATSPADAATGAPVTSTVAVTFSGAMDPATLTAQTTVGPCTGAVQVSTDGFATCLGFAAALPVMSGNGAVATWTPSPALSYGTTYRVRVAATAKGTDGTALAAAYTSSVGFGTATPPTSAPCSSSVVISQIYGGGGNSGATYKNDFIELHNRGGTSVNLAGWSVQYASATGTTWLVTNLSGTLAPGGYYLVQQAGGSSGMAMPASDATGTTNMSASAGKIALVNATAALSGGCPSGAKILDFVGYGTTATCFKGSGVAPGASSAAQSTQRLAAACTDTGDNKADFATASVAPRNSTTMASACACAGDITANESDQPYELDFCNVQSPVSLTVSAAAMTPVIYGRAYEAGVTEAADASAALKVEVGFGPANINPTTQSGWQFFPATYNAQVGNDDEYKGSFLAPALPGAYRYAYRMTLDGTRWTYCDLNGAGSGAGLSFEVTQLPALTVVP</sequence>
<dbReference type="Pfam" id="PF00932">
    <property type="entry name" value="LTD"/>
    <property type="match status" value="1"/>
</dbReference>
<feature type="chain" id="PRO_5047256233" evidence="2">
    <location>
        <begin position="23"/>
        <end position="777"/>
    </location>
</feature>
<organism evidence="4 5">
    <name type="scientific">Polyangium sorediatum</name>
    <dbReference type="NCBI Taxonomy" id="889274"/>
    <lineage>
        <taxon>Bacteria</taxon>
        <taxon>Pseudomonadati</taxon>
        <taxon>Myxococcota</taxon>
        <taxon>Polyangia</taxon>
        <taxon>Polyangiales</taxon>
        <taxon>Polyangiaceae</taxon>
        <taxon>Polyangium</taxon>
    </lineage>
</organism>
<dbReference type="SUPFAM" id="SSF74853">
    <property type="entry name" value="Lamin A/C globular tail domain"/>
    <property type="match status" value="1"/>
</dbReference>
<feature type="signal peptide" evidence="2">
    <location>
        <begin position="1"/>
        <end position="22"/>
    </location>
</feature>
<dbReference type="RefSeq" id="WP_284720228.1">
    <property type="nucleotide sequence ID" value="NZ_JARZHI010000005.1"/>
</dbReference>
<proteinExistence type="predicted"/>
<reference evidence="4 5" key="1">
    <citation type="submission" date="2023-04" db="EMBL/GenBank/DDBJ databases">
        <title>The genome sequence of Polyangium sorediatum DSM14670.</title>
        <authorList>
            <person name="Zhang X."/>
        </authorList>
    </citation>
    <scope>NUCLEOTIDE SEQUENCE [LARGE SCALE GENOMIC DNA]</scope>
    <source>
        <strain evidence="4 5">DSM 14670</strain>
    </source>
</reference>
<evidence type="ECO:0000256" key="1">
    <source>
        <dbReference type="ARBA" id="ARBA00022729"/>
    </source>
</evidence>
<name>A0ABT6NME3_9BACT</name>
<dbReference type="PROSITE" id="PS51257">
    <property type="entry name" value="PROKAR_LIPOPROTEIN"/>
    <property type="match status" value="1"/>
</dbReference>